<evidence type="ECO:0000313" key="3">
    <source>
        <dbReference type="EMBL" id="SMC20923.1"/>
    </source>
</evidence>
<dbReference type="RefSeq" id="WP_084056820.1">
    <property type="nucleotide sequence ID" value="NZ_FWXF01000004.1"/>
</dbReference>
<dbReference type="AlphaFoldDB" id="A0A1W1XAL4"/>
<name>A0A1W1XAL4_9BACT</name>
<keyword evidence="1" id="KW-0732">Signal</keyword>
<dbReference type="Proteomes" id="UP000192783">
    <property type="component" value="Unassembled WGS sequence"/>
</dbReference>
<evidence type="ECO:0000313" key="4">
    <source>
        <dbReference type="Proteomes" id="UP000192783"/>
    </source>
</evidence>
<evidence type="ECO:0000259" key="2">
    <source>
        <dbReference type="Pfam" id="PF11141"/>
    </source>
</evidence>
<dbReference type="InterPro" id="IPR022606">
    <property type="entry name" value="DUF2914"/>
</dbReference>
<accession>A0A1W1XAL4</accession>
<reference evidence="3 4" key="1">
    <citation type="submission" date="2017-04" db="EMBL/GenBank/DDBJ databases">
        <authorList>
            <person name="Afonso C.L."/>
            <person name="Miller P.J."/>
            <person name="Scott M.A."/>
            <person name="Spackman E."/>
            <person name="Goraichik I."/>
            <person name="Dimitrov K.M."/>
            <person name="Suarez D.L."/>
            <person name="Swayne D.E."/>
        </authorList>
    </citation>
    <scope>NUCLEOTIDE SEQUENCE [LARGE SCALE GENOMIC DNA]</scope>
    <source>
        <strain evidence="3 4">DSM 13146</strain>
    </source>
</reference>
<keyword evidence="4" id="KW-1185">Reference proteome</keyword>
<dbReference type="Pfam" id="PF11141">
    <property type="entry name" value="DUF2914"/>
    <property type="match status" value="1"/>
</dbReference>
<protein>
    <recommendedName>
        <fullName evidence="2">DUF2914 domain-containing protein</fullName>
    </recommendedName>
</protein>
<sequence>MVPSKTIVSIVWVSVVALLLLGARATHAQQAEAPSAAGQVQELRLHLARATMCEAVEDLLPVNSAVTFSVSRGQVFCYTLFDTVSAPTQIHHRWYHKDELITQIRLKLHPPRWATYSMIRLRESDKGPWRVEVLDSEGRILKVLRFSITD</sequence>
<dbReference type="EMBL" id="FWXF01000004">
    <property type="protein sequence ID" value="SMC20923.1"/>
    <property type="molecule type" value="Genomic_DNA"/>
</dbReference>
<feature type="signal peptide" evidence="1">
    <location>
        <begin position="1"/>
        <end position="28"/>
    </location>
</feature>
<evidence type="ECO:0000256" key="1">
    <source>
        <dbReference type="SAM" id="SignalP"/>
    </source>
</evidence>
<proteinExistence type="predicted"/>
<feature type="chain" id="PRO_5013048744" description="DUF2914 domain-containing protein" evidence="1">
    <location>
        <begin position="29"/>
        <end position="150"/>
    </location>
</feature>
<dbReference type="OrthoDB" id="5419356at2"/>
<feature type="domain" description="DUF2914" evidence="2">
    <location>
        <begin position="88"/>
        <end position="148"/>
    </location>
</feature>
<dbReference type="STRING" id="1121390.SAMN02746041_01051"/>
<organism evidence="3 4">
    <name type="scientific">Desulfacinum hydrothermale DSM 13146</name>
    <dbReference type="NCBI Taxonomy" id="1121390"/>
    <lineage>
        <taxon>Bacteria</taxon>
        <taxon>Pseudomonadati</taxon>
        <taxon>Thermodesulfobacteriota</taxon>
        <taxon>Syntrophobacteria</taxon>
        <taxon>Syntrophobacterales</taxon>
        <taxon>Syntrophobacteraceae</taxon>
        <taxon>Desulfacinum</taxon>
    </lineage>
</organism>
<gene>
    <name evidence="3" type="ORF">SAMN02746041_01051</name>
</gene>